<keyword evidence="2" id="KW-1185">Reference proteome</keyword>
<accession>A0AAV4ZXR5</accession>
<dbReference type="Proteomes" id="UP001050691">
    <property type="component" value="Unassembled WGS sequence"/>
</dbReference>
<organism evidence="1 2">
    <name type="scientific">Clathrus columnatus</name>
    <dbReference type="NCBI Taxonomy" id="1419009"/>
    <lineage>
        <taxon>Eukaryota</taxon>
        <taxon>Fungi</taxon>
        <taxon>Dikarya</taxon>
        <taxon>Basidiomycota</taxon>
        <taxon>Agaricomycotina</taxon>
        <taxon>Agaricomycetes</taxon>
        <taxon>Phallomycetidae</taxon>
        <taxon>Phallales</taxon>
        <taxon>Clathraceae</taxon>
        <taxon>Clathrus</taxon>
    </lineage>
</organism>
<protein>
    <submittedName>
        <fullName evidence="1">Uncharacterized protein</fullName>
    </submittedName>
</protein>
<evidence type="ECO:0000313" key="1">
    <source>
        <dbReference type="EMBL" id="GJJ05872.1"/>
    </source>
</evidence>
<reference evidence="1" key="1">
    <citation type="submission" date="2021-10" db="EMBL/GenBank/DDBJ databases">
        <title>De novo Genome Assembly of Clathrus columnatus (Basidiomycota, Fungi) Using Illumina and Nanopore Sequence Data.</title>
        <authorList>
            <person name="Ogiso-Tanaka E."/>
            <person name="Itagaki H."/>
            <person name="Hosoya T."/>
            <person name="Hosaka K."/>
        </authorList>
    </citation>
    <scope>NUCLEOTIDE SEQUENCE</scope>
    <source>
        <strain evidence="1">MO-923</strain>
    </source>
</reference>
<name>A0AAV4ZXR5_9AGAM</name>
<dbReference type="AlphaFoldDB" id="A0AAV4ZXR5"/>
<sequence length="79" mass="9035">MVTQGIRHLNGEIEILVFILVAHSLYPGETGNASEAINKTVAMFLRRRDQKYTEHDLAENGYPLEYVDVMKTLQLRTSK</sequence>
<comment type="caution">
    <text evidence="1">The sequence shown here is derived from an EMBL/GenBank/DDBJ whole genome shotgun (WGS) entry which is preliminary data.</text>
</comment>
<proteinExistence type="predicted"/>
<gene>
    <name evidence="1" type="ORF">Clacol_000059</name>
</gene>
<dbReference type="EMBL" id="BPWL01000001">
    <property type="protein sequence ID" value="GJJ05872.1"/>
    <property type="molecule type" value="Genomic_DNA"/>
</dbReference>
<evidence type="ECO:0000313" key="2">
    <source>
        <dbReference type="Proteomes" id="UP001050691"/>
    </source>
</evidence>